<keyword evidence="2" id="KW-1185">Reference proteome</keyword>
<proteinExistence type="predicted"/>
<dbReference type="EMBL" id="CM034406">
    <property type="protein sequence ID" value="KAJ0173341.1"/>
    <property type="molecule type" value="Genomic_DNA"/>
</dbReference>
<dbReference type="Proteomes" id="UP000824533">
    <property type="component" value="Linkage Group LG20"/>
</dbReference>
<evidence type="ECO:0000313" key="1">
    <source>
        <dbReference type="EMBL" id="KAJ0173341.1"/>
    </source>
</evidence>
<organism evidence="1 2">
    <name type="scientific">Dendrolimus kikuchii</name>
    <dbReference type="NCBI Taxonomy" id="765133"/>
    <lineage>
        <taxon>Eukaryota</taxon>
        <taxon>Metazoa</taxon>
        <taxon>Ecdysozoa</taxon>
        <taxon>Arthropoda</taxon>
        <taxon>Hexapoda</taxon>
        <taxon>Insecta</taxon>
        <taxon>Pterygota</taxon>
        <taxon>Neoptera</taxon>
        <taxon>Endopterygota</taxon>
        <taxon>Lepidoptera</taxon>
        <taxon>Glossata</taxon>
        <taxon>Ditrysia</taxon>
        <taxon>Bombycoidea</taxon>
        <taxon>Lasiocampidae</taxon>
        <taxon>Dendrolimus</taxon>
    </lineage>
</organism>
<accession>A0ACC1CP28</accession>
<reference evidence="1 2" key="1">
    <citation type="journal article" date="2021" name="Front. Genet.">
        <title>Chromosome-Level Genome Assembly Reveals Significant Gene Expansion in the Toll and IMD Signaling Pathways of Dendrolimus kikuchii.</title>
        <authorList>
            <person name="Zhou J."/>
            <person name="Wu P."/>
            <person name="Xiong Z."/>
            <person name="Liu N."/>
            <person name="Zhao N."/>
            <person name="Ji M."/>
            <person name="Qiu Y."/>
            <person name="Yang B."/>
        </authorList>
    </citation>
    <scope>NUCLEOTIDE SEQUENCE [LARGE SCALE GENOMIC DNA]</scope>
    <source>
        <strain evidence="1">Ann1</strain>
    </source>
</reference>
<comment type="caution">
    <text evidence="1">The sequence shown here is derived from an EMBL/GenBank/DDBJ whole genome shotgun (WGS) entry which is preliminary data.</text>
</comment>
<gene>
    <name evidence="1" type="ORF">K1T71_011517</name>
</gene>
<name>A0ACC1CP28_9NEOP</name>
<sequence>MSSIKKSLDKLKHPNSRKTISLVKKMKKNEKKNQNKLGTHIKHNLIGEKIMWFKERLPEACAVLNQGQVLELIESYLARFDEELEQIALKNSIGQRKNRQHASREDIINITKKNEIEEFNTCGIEMPDLMDPQQMEVLRTWNGELRYLQHFKLKRISRKHLI</sequence>
<evidence type="ECO:0000313" key="2">
    <source>
        <dbReference type="Proteomes" id="UP000824533"/>
    </source>
</evidence>
<protein>
    <submittedName>
        <fullName evidence="1">Uncharacterized protein</fullName>
    </submittedName>
</protein>